<sequence>MDRRFGISTVVVAALVLIAGCSAPLQSGPGTAAADTASHPAVRTVSTAGTGAVAADADRAVVTVAVTARGASADAVRDRIAANATRMREALRAAGVADDELQTVSFRLSSRSQLDPETGVQTIAGYEAVHAHRIETTPSAAGEIVDTAVDNRATEVSGVAFTLSDEARTELRSQALERAMTDARADADVVAEAAGLAVTGVRSASIGSSGPIYAVRESAAEGAGSGTQFDAGPVTVTARVDVTYTVA</sequence>
<accession>A0A1H3EM07</accession>
<dbReference type="RefSeq" id="WP_089765934.1">
    <property type="nucleotide sequence ID" value="NZ_FNPB01000002.1"/>
</dbReference>
<dbReference type="Proteomes" id="UP000199170">
    <property type="component" value="Unassembled WGS sequence"/>
</dbReference>
<dbReference type="EMBL" id="FNPB01000002">
    <property type="protein sequence ID" value="SDX79607.1"/>
    <property type="molecule type" value="Genomic_DNA"/>
</dbReference>
<organism evidence="1 2">
    <name type="scientific">Halobellus clavatus</name>
    <dbReference type="NCBI Taxonomy" id="660517"/>
    <lineage>
        <taxon>Archaea</taxon>
        <taxon>Methanobacteriati</taxon>
        <taxon>Methanobacteriota</taxon>
        <taxon>Stenosarchaea group</taxon>
        <taxon>Halobacteria</taxon>
        <taxon>Halobacteriales</taxon>
        <taxon>Haloferacaceae</taxon>
        <taxon>Halobellus</taxon>
    </lineage>
</organism>
<gene>
    <name evidence="1" type="ORF">SAMN04487946_102371</name>
</gene>
<name>A0A1H3EM07_9EURY</name>
<dbReference type="PROSITE" id="PS51257">
    <property type="entry name" value="PROKAR_LIPOPROTEIN"/>
    <property type="match status" value="1"/>
</dbReference>
<dbReference type="InterPro" id="IPR007497">
    <property type="entry name" value="SIMPL/DUF541"/>
</dbReference>
<dbReference type="AlphaFoldDB" id="A0A1H3EM07"/>
<evidence type="ECO:0000313" key="1">
    <source>
        <dbReference type="EMBL" id="SDX79607.1"/>
    </source>
</evidence>
<dbReference type="InterPro" id="IPR052022">
    <property type="entry name" value="26kDa_periplasmic_antigen"/>
</dbReference>
<keyword evidence="2" id="KW-1185">Reference proteome</keyword>
<dbReference type="Pfam" id="PF04402">
    <property type="entry name" value="SIMPL"/>
    <property type="match status" value="1"/>
</dbReference>
<dbReference type="PANTHER" id="PTHR34387">
    <property type="entry name" value="SLR1258 PROTEIN"/>
    <property type="match status" value="1"/>
</dbReference>
<dbReference type="Gene3D" id="3.30.110.170">
    <property type="entry name" value="Protein of unknown function (DUF541), domain 1"/>
    <property type="match status" value="1"/>
</dbReference>
<proteinExistence type="predicted"/>
<protein>
    <recommendedName>
        <fullName evidence="3">SIMPL domain-containing protein</fullName>
    </recommendedName>
</protein>
<dbReference type="OrthoDB" id="12132at2157"/>
<evidence type="ECO:0000313" key="2">
    <source>
        <dbReference type="Proteomes" id="UP000199170"/>
    </source>
</evidence>
<dbReference type="PANTHER" id="PTHR34387:SF2">
    <property type="entry name" value="SLR1258 PROTEIN"/>
    <property type="match status" value="1"/>
</dbReference>
<reference evidence="2" key="1">
    <citation type="submission" date="2016-10" db="EMBL/GenBank/DDBJ databases">
        <authorList>
            <person name="Varghese N."/>
            <person name="Submissions S."/>
        </authorList>
    </citation>
    <scope>NUCLEOTIDE SEQUENCE [LARGE SCALE GENOMIC DNA]</scope>
    <source>
        <strain evidence="2">CGMCC 1.10118</strain>
    </source>
</reference>
<dbReference type="Gene3D" id="3.30.70.2970">
    <property type="entry name" value="Protein of unknown function (DUF541), domain 2"/>
    <property type="match status" value="1"/>
</dbReference>
<dbReference type="GO" id="GO:0006974">
    <property type="term" value="P:DNA damage response"/>
    <property type="evidence" value="ECO:0007669"/>
    <property type="project" value="TreeGrafter"/>
</dbReference>
<evidence type="ECO:0008006" key="3">
    <source>
        <dbReference type="Google" id="ProtNLM"/>
    </source>
</evidence>